<dbReference type="InterPro" id="IPR001138">
    <property type="entry name" value="Zn2Cys6_DnaBD"/>
</dbReference>
<feature type="domain" description="Zn(2)-C6 fungal-type" evidence="4">
    <location>
        <begin position="52"/>
        <end position="85"/>
    </location>
</feature>
<dbReference type="PANTHER" id="PTHR46910:SF38">
    <property type="entry name" value="ZN(2)-C6 FUNGAL-TYPE DOMAIN-CONTAINING PROTEIN"/>
    <property type="match status" value="1"/>
</dbReference>
<sequence>MIPSSHPPTIYHNAGQSTANTIALISPGPSASHGHETHRATSIYKKRKIDRACDACRRRKTKCDGPKLPDNICTNCLQANKPCTYLEASKPRGPPKAYVTGLEDRMEKLEALLTQLRPDEDFSTDLGPPVVRGSWQGAGLLQLRDEQASLLSSSSSEIGPAESKFASTPRRAPHPLSDPPSSPGSSSSEDHANFDIIEIESLSGLVQKLTLRGDETVAAEPPSDAHARFHGKSSSVGLVEATQRYKMMHLLDAIEGGRNTFRGSPDSTDIPAAAPSHRRPEFWTMPRVEREWEDLHMDCPEVILSVLAEFPPQDLASELVHLYFLHVNCRFPLLHRPTFDRQWKEKLHHTNVWFAAVCLGLFAVASRWSNDSRVIPEGATTDAGETDWWLAGWRYFEMGKDLFEVRRSLFYPATLFEIQSYSLYGLYVRGTPHFPLAWTIVGIGIRKAQDVGAHRKKVYQNKPSVDEELWKRAFWCLVVFDRVECALLGRGCGVGEEDFDVEFPLEVDDEYWETEDPAMNFKQPQGVPAKVCAFNYLIKLSRVMAFAIKTLYAVDRSKILFGLSPATWRKEVLEQMDTALKQWVASLPEHLNWSKQQEGSPYMIDAATLQATYHLIQMFIYQPLIPPFYSPSSSSEPLSHQTLSPSLSFSALDKCVDAARACARISETQTLRGLLAWPIHIYAAQACSVVLLVKIWDLKVQEMAMRAQGVEDIKPPILQVIEPLIADVKVFVRVLEWAEPRWGFIAPFLKELRQCLPGTSGFSAISRYSQPALRAQSHISDHNIPLPPSNSGPPSLHSPFRLRPWEEPSGLARFRLLDRLPAPFFQPGPPYGYDSSQQLHRTAGCRDHSGVPPTLTKSGNTHTSLPPSFAADFSLIDDSLSRPSPFDQMRSFYPNSGPTNASPLPFPPHFPQGSLPYLSSAMRQALFPPPHETDLYTRDRHRAAVSDGDMQYGMNMVSNAPDSHQPVMGGHPRVSRPSSLR</sequence>
<dbReference type="AlphaFoldDB" id="A0A8H5MA25"/>
<proteinExistence type="predicted"/>
<dbReference type="SMART" id="SM00906">
    <property type="entry name" value="Fungal_trans"/>
    <property type="match status" value="1"/>
</dbReference>
<reference evidence="5 6" key="1">
    <citation type="journal article" date="2020" name="ISME J.">
        <title>Uncovering the hidden diversity of litter-decomposition mechanisms in mushroom-forming fungi.</title>
        <authorList>
            <person name="Floudas D."/>
            <person name="Bentzer J."/>
            <person name="Ahren D."/>
            <person name="Johansson T."/>
            <person name="Persson P."/>
            <person name="Tunlid A."/>
        </authorList>
    </citation>
    <scope>NUCLEOTIDE SEQUENCE [LARGE SCALE GENOMIC DNA]</scope>
    <source>
        <strain evidence="5 6">CBS 661.87</strain>
    </source>
</reference>
<keyword evidence="2" id="KW-0539">Nucleus</keyword>
<feature type="region of interest" description="Disordered" evidence="3">
    <location>
        <begin position="151"/>
        <end position="190"/>
    </location>
</feature>
<dbReference type="PANTHER" id="PTHR46910">
    <property type="entry name" value="TRANSCRIPTION FACTOR PDR1"/>
    <property type="match status" value="1"/>
</dbReference>
<dbReference type="CDD" id="cd00067">
    <property type="entry name" value="GAL4"/>
    <property type="match status" value="1"/>
</dbReference>
<dbReference type="PROSITE" id="PS00463">
    <property type="entry name" value="ZN2_CY6_FUNGAL_1"/>
    <property type="match status" value="1"/>
</dbReference>
<evidence type="ECO:0000256" key="2">
    <source>
        <dbReference type="ARBA" id="ARBA00023242"/>
    </source>
</evidence>
<evidence type="ECO:0000313" key="6">
    <source>
        <dbReference type="Proteomes" id="UP000565441"/>
    </source>
</evidence>
<name>A0A8H5MA25_9AGAR</name>
<dbReference type="OrthoDB" id="4456959at2759"/>
<dbReference type="Pfam" id="PF00172">
    <property type="entry name" value="Zn_clus"/>
    <property type="match status" value="1"/>
</dbReference>
<dbReference type="InterPro" id="IPR005600">
    <property type="entry name" value="Gal4_dimer_dom"/>
</dbReference>
<comment type="caution">
    <text evidence="5">The sequence shown here is derived from an EMBL/GenBank/DDBJ whole genome shotgun (WGS) entry which is preliminary data.</text>
</comment>
<dbReference type="CDD" id="cd14654">
    <property type="entry name" value="ZIP_Gal4"/>
    <property type="match status" value="1"/>
</dbReference>
<dbReference type="Proteomes" id="UP000565441">
    <property type="component" value="Unassembled WGS sequence"/>
</dbReference>
<dbReference type="InterPro" id="IPR050987">
    <property type="entry name" value="AtrR-like"/>
</dbReference>
<evidence type="ECO:0000256" key="3">
    <source>
        <dbReference type="SAM" id="MobiDB-lite"/>
    </source>
</evidence>
<evidence type="ECO:0000256" key="1">
    <source>
        <dbReference type="ARBA" id="ARBA00022723"/>
    </source>
</evidence>
<dbReference type="Gene3D" id="4.10.240.10">
    <property type="entry name" value="Zn(2)-C6 fungal-type DNA-binding domain"/>
    <property type="match status" value="1"/>
</dbReference>
<dbReference type="Pfam" id="PF04082">
    <property type="entry name" value="Fungal_trans"/>
    <property type="match status" value="1"/>
</dbReference>
<dbReference type="SMART" id="SM00066">
    <property type="entry name" value="GAL4"/>
    <property type="match status" value="1"/>
</dbReference>
<dbReference type="GO" id="GO:0008270">
    <property type="term" value="F:zinc ion binding"/>
    <property type="evidence" value="ECO:0007669"/>
    <property type="project" value="InterPro"/>
</dbReference>
<gene>
    <name evidence="5" type="ORF">D9615_002218</name>
</gene>
<feature type="region of interest" description="Disordered" evidence="3">
    <location>
        <begin position="959"/>
        <end position="981"/>
    </location>
</feature>
<dbReference type="GO" id="GO:0006351">
    <property type="term" value="P:DNA-templated transcription"/>
    <property type="evidence" value="ECO:0007669"/>
    <property type="project" value="InterPro"/>
</dbReference>
<dbReference type="EMBL" id="JAACJP010000003">
    <property type="protein sequence ID" value="KAF5386046.1"/>
    <property type="molecule type" value="Genomic_DNA"/>
</dbReference>
<dbReference type="InterPro" id="IPR007219">
    <property type="entry name" value="XnlR_reg_dom"/>
</dbReference>
<evidence type="ECO:0000259" key="4">
    <source>
        <dbReference type="PROSITE" id="PS50048"/>
    </source>
</evidence>
<dbReference type="GO" id="GO:0003677">
    <property type="term" value="F:DNA binding"/>
    <property type="evidence" value="ECO:0007669"/>
    <property type="project" value="InterPro"/>
</dbReference>
<dbReference type="InterPro" id="IPR036864">
    <property type="entry name" value="Zn2-C6_fun-type_DNA-bd_sf"/>
</dbReference>
<keyword evidence="1" id="KW-0479">Metal-binding</keyword>
<dbReference type="SUPFAM" id="SSF57701">
    <property type="entry name" value="Zn2/Cys6 DNA-binding domain"/>
    <property type="match status" value="1"/>
</dbReference>
<dbReference type="PROSITE" id="PS50048">
    <property type="entry name" value="ZN2_CY6_FUNGAL_2"/>
    <property type="match status" value="1"/>
</dbReference>
<protein>
    <recommendedName>
        <fullName evidence="4">Zn(2)-C6 fungal-type domain-containing protein</fullName>
    </recommendedName>
</protein>
<keyword evidence="6" id="KW-1185">Reference proteome</keyword>
<organism evidence="5 6">
    <name type="scientific">Tricholomella constricta</name>
    <dbReference type="NCBI Taxonomy" id="117010"/>
    <lineage>
        <taxon>Eukaryota</taxon>
        <taxon>Fungi</taxon>
        <taxon>Dikarya</taxon>
        <taxon>Basidiomycota</taxon>
        <taxon>Agaricomycotina</taxon>
        <taxon>Agaricomycetes</taxon>
        <taxon>Agaricomycetidae</taxon>
        <taxon>Agaricales</taxon>
        <taxon>Tricholomatineae</taxon>
        <taxon>Lyophyllaceae</taxon>
        <taxon>Tricholomella</taxon>
    </lineage>
</organism>
<dbReference type="GO" id="GO:0000981">
    <property type="term" value="F:DNA-binding transcription factor activity, RNA polymerase II-specific"/>
    <property type="evidence" value="ECO:0007669"/>
    <property type="project" value="InterPro"/>
</dbReference>
<dbReference type="CDD" id="cd12148">
    <property type="entry name" value="fungal_TF_MHR"/>
    <property type="match status" value="1"/>
</dbReference>
<evidence type="ECO:0000313" key="5">
    <source>
        <dbReference type="EMBL" id="KAF5386046.1"/>
    </source>
</evidence>
<accession>A0A8H5MA25</accession>